<name>A0ABR8WA18_9BACL</name>
<feature type="transmembrane region" description="Helical" evidence="1">
    <location>
        <begin position="6"/>
        <end position="24"/>
    </location>
</feature>
<sequence>MFYLFVAILAGALLSAIGFIYFLIRKKKYGMKPLLISALVCVILVGIAIPMGKQPSVSFNEYKEQSSTFSYDSYLNDQVDVDTFVKIKGEVVTLDASIEGEENMFFLVTEAGQYYAKNNSGEEIKDGEILTFYGKYAGKRDAVTPAIRAQYFER</sequence>
<reference evidence="2 3" key="1">
    <citation type="submission" date="2020-08" db="EMBL/GenBank/DDBJ databases">
        <title>A Genomic Blueprint of the Chicken Gut Microbiome.</title>
        <authorList>
            <person name="Gilroy R."/>
            <person name="Ravi A."/>
            <person name="Getino M."/>
            <person name="Pursley I."/>
            <person name="Horton D.L."/>
            <person name="Alikhan N.-F."/>
            <person name="Baker D."/>
            <person name="Gharbi K."/>
            <person name="Hall N."/>
            <person name="Watson M."/>
            <person name="Adriaenssens E.M."/>
            <person name="Foster-Nyarko E."/>
            <person name="Jarju S."/>
            <person name="Secka A."/>
            <person name="Antonio M."/>
            <person name="Oren A."/>
            <person name="Chaudhuri R."/>
            <person name="La Ragione R.M."/>
            <person name="Hildebrand F."/>
            <person name="Pallen M.J."/>
        </authorList>
    </citation>
    <scope>NUCLEOTIDE SEQUENCE [LARGE SCALE GENOMIC DNA]</scope>
    <source>
        <strain evidence="2 3">Sa1BUA13</strain>
    </source>
</reference>
<evidence type="ECO:0000313" key="2">
    <source>
        <dbReference type="EMBL" id="MBD8013877.1"/>
    </source>
</evidence>
<evidence type="ECO:0000313" key="3">
    <source>
        <dbReference type="Proteomes" id="UP000658980"/>
    </source>
</evidence>
<dbReference type="Proteomes" id="UP000658980">
    <property type="component" value="Unassembled WGS sequence"/>
</dbReference>
<dbReference type="RefSeq" id="WP_191714086.1">
    <property type="nucleotide sequence ID" value="NZ_JACSPU010000001.1"/>
</dbReference>
<comment type="caution">
    <text evidence="2">The sequence shown here is derived from an EMBL/GenBank/DDBJ whole genome shotgun (WGS) entry which is preliminary data.</text>
</comment>
<evidence type="ECO:0008006" key="4">
    <source>
        <dbReference type="Google" id="ProtNLM"/>
    </source>
</evidence>
<proteinExistence type="predicted"/>
<accession>A0ABR8WA18</accession>
<keyword evidence="1" id="KW-1133">Transmembrane helix</keyword>
<keyword evidence="1" id="KW-0812">Transmembrane</keyword>
<gene>
    <name evidence="2" type="ORF">H9630_03520</name>
</gene>
<dbReference type="EMBL" id="JACSPU010000001">
    <property type="protein sequence ID" value="MBD8013877.1"/>
    <property type="molecule type" value="Genomic_DNA"/>
</dbReference>
<feature type="transmembrane region" description="Helical" evidence="1">
    <location>
        <begin position="33"/>
        <end position="52"/>
    </location>
</feature>
<evidence type="ECO:0000256" key="1">
    <source>
        <dbReference type="SAM" id="Phobius"/>
    </source>
</evidence>
<organism evidence="2 3">
    <name type="scientific">Planococcus wigleyi</name>
    <dbReference type="NCBI Taxonomy" id="2762216"/>
    <lineage>
        <taxon>Bacteria</taxon>
        <taxon>Bacillati</taxon>
        <taxon>Bacillota</taxon>
        <taxon>Bacilli</taxon>
        <taxon>Bacillales</taxon>
        <taxon>Caryophanaceae</taxon>
        <taxon>Planococcus</taxon>
    </lineage>
</organism>
<keyword evidence="3" id="KW-1185">Reference proteome</keyword>
<protein>
    <recommendedName>
        <fullName evidence="4">DUF4131 domain-containing protein</fullName>
    </recommendedName>
</protein>
<keyword evidence="1" id="KW-0472">Membrane</keyword>